<sequence>MLSPWGGIPRAGSYFAPKEPPSASPLPRAAPFLFQRAPSGKKGALSPALASASLDSSFAFPSTDLWPKPLKYSRRYAQELSGQRLSRRGLWSRSPKSTSEPVESQEPKRTERCAAAGTDLPALEMGKAAATTTEWEQD</sequence>
<organism evidence="2 3">
    <name type="scientific">Saguinus oedipus</name>
    <name type="common">Cotton-top tamarin</name>
    <name type="synonym">Oedipomidas oedipus</name>
    <dbReference type="NCBI Taxonomy" id="9490"/>
    <lineage>
        <taxon>Eukaryota</taxon>
        <taxon>Metazoa</taxon>
        <taxon>Chordata</taxon>
        <taxon>Craniata</taxon>
        <taxon>Vertebrata</taxon>
        <taxon>Euteleostomi</taxon>
        <taxon>Mammalia</taxon>
        <taxon>Eutheria</taxon>
        <taxon>Euarchontoglires</taxon>
        <taxon>Primates</taxon>
        <taxon>Haplorrhini</taxon>
        <taxon>Platyrrhini</taxon>
        <taxon>Cebidae</taxon>
        <taxon>Callitrichinae</taxon>
        <taxon>Saguinus</taxon>
    </lineage>
</organism>
<accession>A0ABQ9W3Z3</accession>
<comment type="caution">
    <text evidence="2">The sequence shown here is derived from an EMBL/GenBank/DDBJ whole genome shotgun (WGS) entry which is preliminary data.</text>
</comment>
<dbReference type="EMBL" id="JASSZA010000003">
    <property type="protein sequence ID" value="KAK2116357.1"/>
    <property type="molecule type" value="Genomic_DNA"/>
</dbReference>
<feature type="region of interest" description="Disordered" evidence="1">
    <location>
        <begin position="81"/>
        <end position="138"/>
    </location>
</feature>
<proteinExistence type="predicted"/>
<keyword evidence="3" id="KW-1185">Reference proteome</keyword>
<dbReference type="Proteomes" id="UP001266305">
    <property type="component" value="Unassembled WGS sequence"/>
</dbReference>
<evidence type="ECO:0000313" key="2">
    <source>
        <dbReference type="EMBL" id="KAK2116357.1"/>
    </source>
</evidence>
<name>A0ABQ9W3Z3_SAGOE</name>
<evidence type="ECO:0000256" key="1">
    <source>
        <dbReference type="SAM" id="MobiDB-lite"/>
    </source>
</evidence>
<protein>
    <submittedName>
        <fullName evidence="2">Uncharacterized protein</fullName>
    </submittedName>
</protein>
<reference evidence="2 3" key="1">
    <citation type="submission" date="2023-05" db="EMBL/GenBank/DDBJ databases">
        <title>B98-5 Cell Line De Novo Hybrid Assembly: An Optical Mapping Approach.</title>
        <authorList>
            <person name="Kananen K."/>
            <person name="Auerbach J.A."/>
            <person name="Kautto E."/>
            <person name="Blachly J.S."/>
        </authorList>
    </citation>
    <scope>NUCLEOTIDE SEQUENCE [LARGE SCALE GENOMIC DNA]</scope>
    <source>
        <strain evidence="2">B95-8</strain>
        <tissue evidence="2">Cell line</tissue>
    </source>
</reference>
<gene>
    <name evidence="2" type="ORF">P7K49_006983</name>
</gene>
<evidence type="ECO:0000313" key="3">
    <source>
        <dbReference type="Proteomes" id="UP001266305"/>
    </source>
</evidence>